<evidence type="ECO:0000313" key="3">
    <source>
        <dbReference type="Proteomes" id="UP000177053"/>
    </source>
</evidence>
<dbReference type="Proteomes" id="UP000177053">
    <property type="component" value="Unassembled WGS sequence"/>
</dbReference>
<feature type="region of interest" description="Disordered" evidence="1">
    <location>
        <begin position="1"/>
        <end position="21"/>
    </location>
</feature>
<comment type="caution">
    <text evidence="2">The sequence shown here is derived from an EMBL/GenBank/DDBJ whole genome shotgun (WGS) entry which is preliminary data.</text>
</comment>
<sequence>MTLKKGDRVVPTGHGKTKNWGNVVGKVTKRLGNKVFVQWEGTSFPIEDEMDIKEVKPVDGVKINKK</sequence>
<gene>
    <name evidence="2" type="ORF">A2Z22_00795</name>
</gene>
<dbReference type="EMBL" id="MGFS01000030">
    <property type="protein sequence ID" value="OGM10741.1"/>
    <property type="molecule type" value="Genomic_DNA"/>
</dbReference>
<evidence type="ECO:0008006" key="4">
    <source>
        <dbReference type="Google" id="ProtNLM"/>
    </source>
</evidence>
<name>A0A1F7X6X1_9BACT</name>
<proteinExistence type="predicted"/>
<evidence type="ECO:0000256" key="1">
    <source>
        <dbReference type="SAM" id="MobiDB-lite"/>
    </source>
</evidence>
<evidence type="ECO:0000313" key="2">
    <source>
        <dbReference type="EMBL" id="OGM10741.1"/>
    </source>
</evidence>
<dbReference type="AlphaFoldDB" id="A0A1F7X6X1"/>
<accession>A0A1F7X6X1</accession>
<protein>
    <recommendedName>
        <fullName evidence="4">DUF1918 domain-containing protein</fullName>
    </recommendedName>
</protein>
<reference evidence="2 3" key="1">
    <citation type="journal article" date="2016" name="Nat. Commun.">
        <title>Thousands of microbial genomes shed light on interconnected biogeochemical processes in an aquifer system.</title>
        <authorList>
            <person name="Anantharaman K."/>
            <person name="Brown C.T."/>
            <person name="Hug L.A."/>
            <person name="Sharon I."/>
            <person name="Castelle C.J."/>
            <person name="Probst A.J."/>
            <person name="Thomas B.C."/>
            <person name="Singh A."/>
            <person name="Wilkins M.J."/>
            <person name="Karaoz U."/>
            <person name="Brodie E.L."/>
            <person name="Williams K.H."/>
            <person name="Hubbard S.S."/>
            <person name="Banfield J.F."/>
        </authorList>
    </citation>
    <scope>NUCLEOTIDE SEQUENCE [LARGE SCALE GENOMIC DNA]</scope>
</reference>
<organism evidence="2 3">
    <name type="scientific">Candidatus Woesebacteria bacterium RBG_16_34_12</name>
    <dbReference type="NCBI Taxonomy" id="1802480"/>
    <lineage>
        <taxon>Bacteria</taxon>
        <taxon>Candidatus Woeseibacteriota</taxon>
    </lineage>
</organism>